<feature type="compositionally biased region" description="Basic and acidic residues" evidence="1">
    <location>
        <begin position="103"/>
        <end position="112"/>
    </location>
</feature>
<organism evidence="2 3">
    <name type="scientific">Rhodamnia argentea</name>
    <dbReference type="NCBI Taxonomy" id="178133"/>
    <lineage>
        <taxon>Eukaryota</taxon>
        <taxon>Viridiplantae</taxon>
        <taxon>Streptophyta</taxon>
        <taxon>Embryophyta</taxon>
        <taxon>Tracheophyta</taxon>
        <taxon>Spermatophyta</taxon>
        <taxon>Magnoliopsida</taxon>
        <taxon>eudicotyledons</taxon>
        <taxon>Gunneridae</taxon>
        <taxon>Pentapetalae</taxon>
        <taxon>rosids</taxon>
        <taxon>malvids</taxon>
        <taxon>Myrtales</taxon>
        <taxon>Myrtaceae</taxon>
        <taxon>Myrtoideae</taxon>
        <taxon>Myrteae</taxon>
        <taxon>Australasian group</taxon>
        <taxon>Rhodamnia</taxon>
    </lineage>
</organism>
<evidence type="ECO:0000313" key="2">
    <source>
        <dbReference type="Proteomes" id="UP000827889"/>
    </source>
</evidence>
<reference evidence="3" key="1">
    <citation type="submission" date="2025-08" db="UniProtKB">
        <authorList>
            <consortium name="RefSeq"/>
        </authorList>
    </citation>
    <scope>IDENTIFICATION</scope>
    <source>
        <tissue evidence="3">Leaf</tissue>
    </source>
</reference>
<feature type="region of interest" description="Disordered" evidence="1">
    <location>
        <begin position="81"/>
        <end position="112"/>
    </location>
</feature>
<feature type="compositionally biased region" description="Basic and acidic residues" evidence="1">
    <location>
        <begin position="199"/>
        <end position="212"/>
    </location>
</feature>
<proteinExistence type="predicted"/>
<feature type="region of interest" description="Disordered" evidence="1">
    <location>
        <begin position="199"/>
        <end position="219"/>
    </location>
</feature>
<accession>A0ABM3HVX2</accession>
<dbReference type="Proteomes" id="UP000827889">
    <property type="component" value="Chromosome 9"/>
</dbReference>
<dbReference type="RefSeq" id="XP_048140736.1">
    <property type="nucleotide sequence ID" value="XM_048284779.1"/>
</dbReference>
<feature type="region of interest" description="Disordered" evidence="1">
    <location>
        <begin position="36"/>
        <end position="60"/>
    </location>
</feature>
<evidence type="ECO:0000256" key="1">
    <source>
        <dbReference type="SAM" id="MobiDB-lite"/>
    </source>
</evidence>
<dbReference type="GeneID" id="125316450"/>
<gene>
    <name evidence="3" type="primary">LOC125316450</name>
</gene>
<evidence type="ECO:0000313" key="3">
    <source>
        <dbReference type="RefSeq" id="XP_048140736.1"/>
    </source>
</evidence>
<name>A0ABM3HVX2_9MYRT</name>
<sequence length="219" mass="24120">MIIYISCKNESPDDSYVLRRSASVLISLSAISVGVPRQSEGQQGKPALPPPGRQRSGPPGRALLASAAGLKRRSLVLQSSSRGGGFGGHCRTSFPQKMPCGSSERRSEKGRESTIDEIEDVVVIGARGRRRRRGCGGVVVGEGEVAERERVSVVVVEGNLRRIGVDGLFLPRWSDEFGGFSERKRGEGSVIVFWLERERERERERGRSERRWRGGMSDL</sequence>
<keyword evidence="2" id="KW-1185">Reference proteome</keyword>
<protein>
    <submittedName>
        <fullName evidence="3">Uncharacterized protein LOC125316450</fullName>
    </submittedName>
</protein>